<dbReference type="Proteomes" id="UP000318053">
    <property type="component" value="Unassembled WGS sequence"/>
</dbReference>
<dbReference type="AlphaFoldDB" id="A0A5C5XR06"/>
<sequence length="38" mass="4356">MPAFRMFKDRQQYQLAIDAYGCQFEAMAVLVVTSAQNL</sequence>
<gene>
    <name evidence="1" type="ORF">CA85_34140</name>
</gene>
<reference evidence="1 2" key="1">
    <citation type="submission" date="2019-02" db="EMBL/GenBank/DDBJ databases">
        <title>Deep-cultivation of Planctomycetes and their phenomic and genomic characterization uncovers novel biology.</title>
        <authorList>
            <person name="Wiegand S."/>
            <person name="Jogler M."/>
            <person name="Boedeker C."/>
            <person name="Pinto D."/>
            <person name="Vollmers J."/>
            <person name="Rivas-Marin E."/>
            <person name="Kohn T."/>
            <person name="Peeters S.H."/>
            <person name="Heuer A."/>
            <person name="Rast P."/>
            <person name="Oberbeckmann S."/>
            <person name="Bunk B."/>
            <person name="Jeske O."/>
            <person name="Meyerdierks A."/>
            <person name="Storesund J.E."/>
            <person name="Kallscheuer N."/>
            <person name="Luecker S."/>
            <person name="Lage O.M."/>
            <person name="Pohl T."/>
            <person name="Merkel B.J."/>
            <person name="Hornburger P."/>
            <person name="Mueller R.-W."/>
            <person name="Bruemmer F."/>
            <person name="Labrenz M."/>
            <person name="Spormann A.M."/>
            <person name="Op Den Camp H."/>
            <person name="Overmann J."/>
            <person name="Amann R."/>
            <person name="Jetten M.S.M."/>
            <person name="Mascher T."/>
            <person name="Medema M.H."/>
            <person name="Devos D.P."/>
            <person name="Kaster A.-K."/>
            <person name="Ovreas L."/>
            <person name="Rohde M."/>
            <person name="Galperin M.Y."/>
            <person name="Jogler C."/>
        </authorList>
    </citation>
    <scope>NUCLEOTIDE SEQUENCE [LARGE SCALE GENOMIC DNA]</scope>
    <source>
        <strain evidence="1 2">CA85</strain>
    </source>
</reference>
<protein>
    <submittedName>
        <fullName evidence="1">Uncharacterized protein</fullName>
    </submittedName>
</protein>
<keyword evidence="2" id="KW-1185">Reference proteome</keyword>
<accession>A0A5C5XR06</accession>
<evidence type="ECO:0000313" key="1">
    <source>
        <dbReference type="EMBL" id="TWT65069.1"/>
    </source>
</evidence>
<evidence type="ECO:0000313" key="2">
    <source>
        <dbReference type="Proteomes" id="UP000318053"/>
    </source>
</evidence>
<comment type="caution">
    <text evidence="1">The sequence shown here is derived from an EMBL/GenBank/DDBJ whole genome shotgun (WGS) entry which is preliminary data.</text>
</comment>
<organism evidence="1 2">
    <name type="scientific">Allorhodopirellula solitaria</name>
    <dbReference type="NCBI Taxonomy" id="2527987"/>
    <lineage>
        <taxon>Bacteria</taxon>
        <taxon>Pseudomonadati</taxon>
        <taxon>Planctomycetota</taxon>
        <taxon>Planctomycetia</taxon>
        <taxon>Pirellulales</taxon>
        <taxon>Pirellulaceae</taxon>
        <taxon>Allorhodopirellula</taxon>
    </lineage>
</organism>
<dbReference type="EMBL" id="SJPK01000008">
    <property type="protein sequence ID" value="TWT65069.1"/>
    <property type="molecule type" value="Genomic_DNA"/>
</dbReference>
<proteinExistence type="predicted"/>
<name>A0A5C5XR06_9BACT</name>